<comment type="similarity">
    <text evidence="1 3">Belongs to the Cu-Zn superoxide dismutase family.</text>
</comment>
<keyword evidence="6" id="KW-1185">Reference proteome</keyword>
<comment type="function">
    <text evidence="2">Destroys radicals which are normally produced within the cells and which are toxic to biological systems. May play a role in favoring mycobacterial survival in phagocytes.</text>
</comment>
<keyword evidence="3" id="KW-0862">Zinc</keyword>
<keyword evidence="3" id="KW-0560">Oxidoreductase</keyword>
<comment type="cofactor">
    <cofactor evidence="3">
        <name>Cu cation</name>
        <dbReference type="ChEBI" id="CHEBI:23378"/>
    </cofactor>
    <text evidence="3">Binds 1 copper ion per subunit.</text>
</comment>
<feature type="domain" description="Superoxide dismutase copper/zinc binding" evidence="4">
    <location>
        <begin position="64"/>
        <end position="195"/>
    </location>
</feature>
<organism evidence="5 6">
    <name type="scientific">Lentibacillus persicus</name>
    <dbReference type="NCBI Taxonomy" id="640948"/>
    <lineage>
        <taxon>Bacteria</taxon>
        <taxon>Bacillati</taxon>
        <taxon>Bacillota</taxon>
        <taxon>Bacilli</taxon>
        <taxon>Bacillales</taxon>
        <taxon>Bacillaceae</taxon>
        <taxon>Lentibacillus</taxon>
    </lineage>
</organism>
<sequence>MKKWMLVFGLAFSLLIAGCGNTEDEQEEAEMHRTDLGVKTISSLREESHKLDVTLYDRDKEEVGTAVIRPVYTGVKVTLEASGLPSGTHGFHIHENGVCEAPDFESAGGHFNPTDAKHGFDHPEGPHAGDLPNIEVDEDGNVFHDAQAEMVTLEKGEENSLLKEGGTALVIHSGADDYESQPSGDAGERIACGVISE</sequence>
<dbReference type="GO" id="GO:0004784">
    <property type="term" value="F:superoxide dismutase activity"/>
    <property type="evidence" value="ECO:0007669"/>
    <property type="project" value="UniProtKB-EC"/>
</dbReference>
<dbReference type="InterPro" id="IPR036423">
    <property type="entry name" value="SOD-like_Cu/Zn_dom_sf"/>
</dbReference>
<evidence type="ECO:0000256" key="3">
    <source>
        <dbReference type="RuleBase" id="RU000393"/>
    </source>
</evidence>
<dbReference type="PANTHER" id="PTHR10003">
    <property type="entry name" value="SUPEROXIDE DISMUTASE CU-ZN -RELATED"/>
    <property type="match status" value="1"/>
</dbReference>
<name>A0A1I1U5F5_9BACI</name>
<comment type="catalytic activity">
    <reaction evidence="3">
        <text>2 superoxide + 2 H(+) = H2O2 + O2</text>
        <dbReference type="Rhea" id="RHEA:20696"/>
        <dbReference type="ChEBI" id="CHEBI:15378"/>
        <dbReference type="ChEBI" id="CHEBI:15379"/>
        <dbReference type="ChEBI" id="CHEBI:16240"/>
        <dbReference type="ChEBI" id="CHEBI:18421"/>
        <dbReference type="EC" id="1.15.1.1"/>
    </reaction>
</comment>
<reference evidence="6" key="1">
    <citation type="submission" date="2016-10" db="EMBL/GenBank/DDBJ databases">
        <authorList>
            <person name="Varghese N."/>
            <person name="Submissions S."/>
        </authorList>
    </citation>
    <scope>NUCLEOTIDE SEQUENCE [LARGE SCALE GENOMIC DNA]</scope>
    <source>
        <strain evidence="6">DSM 22530</strain>
    </source>
</reference>
<dbReference type="PROSITE" id="PS00332">
    <property type="entry name" value="SOD_CU_ZN_2"/>
    <property type="match status" value="1"/>
</dbReference>
<dbReference type="Proteomes" id="UP000199474">
    <property type="component" value="Unassembled WGS sequence"/>
</dbReference>
<evidence type="ECO:0000256" key="1">
    <source>
        <dbReference type="ARBA" id="ARBA00010457"/>
    </source>
</evidence>
<dbReference type="SUPFAM" id="SSF49329">
    <property type="entry name" value="Cu,Zn superoxide dismutase-like"/>
    <property type="match status" value="1"/>
</dbReference>
<dbReference type="CDD" id="cd00305">
    <property type="entry name" value="Cu-Zn_Superoxide_Dismutase"/>
    <property type="match status" value="1"/>
</dbReference>
<dbReference type="InterPro" id="IPR018152">
    <property type="entry name" value="SOD_Cu/Zn_BS"/>
</dbReference>
<dbReference type="GO" id="GO:0005507">
    <property type="term" value="F:copper ion binding"/>
    <property type="evidence" value="ECO:0007669"/>
    <property type="project" value="InterPro"/>
</dbReference>
<dbReference type="AlphaFoldDB" id="A0A1I1U5F5"/>
<protein>
    <recommendedName>
        <fullName evidence="3">Superoxide dismutase [Cu-Zn]</fullName>
        <ecNumber evidence="3">1.15.1.1</ecNumber>
    </recommendedName>
</protein>
<dbReference type="EMBL" id="FOMR01000003">
    <property type="protein sequence ID" value="SFD66027.1"/>
    <property type="molecule type" value="Genomic_DNA"/>
</dbReference>
<gene>
    <name evidence="5" type="ORF">SAMN05216238_10333</name>
</gene>
<keyword evidence="3" id="KW-0186">Copper</keyword>
<dbReference type="Gene3D" id="2.60.40.200">
    <property type="entry name" value="Superoxide dismutase, copper/zinc binding domain"/>
    <property type="match status" value="1"/>
</dbReference>
<evidence type="ECO:0000313" key="5">
    <source>
        <dbReference type="EMBL" id="SFD66027.1"/>
    </source>
</evidence>
<keyword evidence="3" id="KW-0479">Metal-binding</keyword>
<evidence type="ECO:0000256" key="2">
    <source>
        <dbReference type="ARBA" id="ARBA00024900"/>
    </source>
</evidence>
<proteinExistence type="inferred from homology"/>
<evidence type="ECO:0000313" key="6">
    <source>
        <dbReference type="Proteomes" id="UP000199474"/>
    </source>
</evidence>
<dbReference type="InterPro" id="IPR001424">
    <property type="entry name" value="SOD_Cu_Zn_dom"/>
</dbReference>
<accession>A0A1I1U5F5</accession>
<dbReference type="PROSITE" id="PS51257">
    <property type="entry name" value="PROKAR_LIPOPROTEIN"/>
    <property type="match status" value="1"/>
</dbReference>
<dbReference type="RefSeq" id="WP_090082192.1">
    <property type="nucleotide sequence ID" value="NZ_FOMR01000003.1"/>
</dbReference>
<comment type="cofactor">
    <cofactor evidence="3">
        <name>Zn(2+)</name>
        <dbReference type="ChEBI" id="CHEBI:29105"/>
    </cofactor>
    <text evidence="3">Binds 1 zinc ion per subunit.</text>
</comment>
<dbReference type="InterPro" id="IPR024134">
    <property type="entry name" value="SOD_Cu/Zn_/chaperone"/>
</dbReference>
<dbReference type="EC" id="1.15.1.1" evidence="3"/>
<evidence type="ECO:0000259" key="4">
    <source>
        <dbReference type="Pfam" id="PF00080"/>
    </source>
</evidence>
<dbReference type="Pfam" id="PF00080">
    <property type="entry name" value="Sod_Cu"/>
    <property type="match status" value="1"/>
</dbReference>
<dbReference type="OrthoDB" id="9792957at2"/>
<dbReference type="STRING" id="640948.SAMN05216238_10333"/>